<organism evidence="1 2">
    <name type="scientific">Methanoculleus thermophilus</name>
    <dbReference type="NCBI Taxonomy" id="2200"/>
    <lineage>
        <taxon>Archaea</taxon>
        <taxon>Methanobacteriati</taxon>
        <taxon>Methanobacteriota</taxon>
        <taxon>Stenosarchaea group</taxon>
        <taxon>Methanomicrobia</taxon>
        <taxon>Methanomicrobiales</taxon>
        <taxon>Methanomicrobiaceae</taxon>
        <taxon>Methanoculleus</taxon>
    </lineage>
</organism>
<protein>
    <submittedName>
        <fullName evidence="1">Uncharacterized protein</fullName>
    </submittedName>
</protein>
<dbReference type="EMBL" id="FNFT01000001">
    <property type="protein sequence ID" value="SDJ82583.1"/>
    <property type="molecule type" value="Genomic_DNA"/>
</dbReference>
<dbReference type="Proteomes" id="UP000326500">
    <property type="component" value="Unassembled WGS sequence"/>
</dbReference>
<sequence length="65" mass="7257">MGIPVGARRQVLGPEFRHITGFGAEIDDIDDDQLLDRHLRILHQRKEEVRGAKAGVDNLDVVGQL</sequence>
<gene>
    <name evidence="1" type="ORF">SAMN04488571_101138</name>
</gene>
<dbReference type="AlphaFoldDB" id="A0A1G8WWM2"/>
<name>A0A1G8WWM2_9EURY</name>
<accession>A0A1G8WWM2</accession>
<proteinExistence type="predicted"/>
<evidence type="ECO:0000313" key="1">
    <source>
        <dbReference type="EMBL" id="SDJ82583.1"/>
    </source>
</evidence>
<reference evidence="1 2" key="1">
    <citation type="submission" date="2016-10" db="EMBL/GenBank/DDBJ databases">
        <authorList>
            <person name="Varghese N."/>
            <person name="Submissions S."/>
        </authorList>
    </citation>
    <scope>NUCLEOTIDE SEQUENCE [LARGE SCALE GENOMIC DNA]</scope>
    <source>
        <strain evidence="1 2">DSM 2373</strain>
    </source>
</reference>
<evidence type="ECO:0000313" key="2">
    <source>
        <dbReference type="Proteomes" id="UP000326500"/>
    </source>
</evidence>
<keyword evidence="2" id="KW-1185">Reference proteome</keyword>
<dbReference type="STRING" id="2200.GCA_001571405_00882"/>